<keyword evidence="2 7" id="KW-0436">Ligase</keyword>
<dbReference type="AlphaFoldDB" id="A0A841DR40"/>
<keyword evidence="7" id="KW-0169">Cobalamin biosynthesis</keyword>
<evidence type="ECO:0000256" key="8">
    <source>
        <dbReference type="SAM" id="MobiDB-lite"/>
    </source>
</evidence>
<name>A0A841DR40_9ACTN</name>
<dbReference type="Pfam" id="PF07685">
    <property type="entry name" value="GATase_3"/>
    <property type="match status" value="1"/>
</dbReference>
<dbReference type="NCBIfam" id="NF002204">
    <property type="entry name" value="PRK01077.1"/>
    <property type="match status" value="1"/>
</dbReference>
<proteinExistence type="inferred from homology"/>
<accession>A0A841DR40</accession>
<comment type="domain">
    <text evidence="7">Comprises of two domains. The C-terminal domain contains the binding site for glutamine and catalyzes the hydrolysis of this substrate to glutamate and ammonia. The N-terminal domain is anticipated to bind ATP and hydrogenobyrinate and catalyzes the ultimate synthesis of the diamide product. The ammonia produced via the glutaminase domain is probably translocated to the adjacent domain via a molecular tunnel, where it reacts with an activated intermediate.</text>
</comment>
<dbReference type="SUPFAM" id="SSF52540">
    <property type="entry name" value="P-loop containing nucleoside triphosphate hydrolases"/>
    <property type="match status" value="1"/>
</dbReference>
<evidence type="ECO:0000256" key="3">
    <source>
        <dbReference type="ARBA" id="ARBA00022741"/>
    </source>
</evidence>
<evidence type="ECO:0000256" key="6">
    <source>
        <dbReference type="ARBA" id="ARBA00022962"/>
    </source>
</evidence>
<dbReference type="Gene3D" id="3.40.50.880">
    <property type="match status" value="1"/>
</dbReference>
<comment type="function">
    <text evidence="7">Catalyzes the ATP-dependent amidation of the two carboxylate groups at positions a and c of hydrogenobyrinate, using either L-glutamine or ammonia as the nitrogen source.</text>
</comment>
<comment type="pathway">
    <text evidence="7">Cofactor biosynthesis; adenosylcobalamin biosynthesis; cob(II)yrinate a,c-diamide from precorrin-2 (aerobic route): step 9/10.</text>
</comment>
<comment type="similarity">
    <text evidence="7">Belongs to the CobB/CbiA family.</text>
</comment>
<dbReference type="UniPathway" id="UPA00148">
    <property type="reaction ID" value="UER00220"/>
</dbReference>
<feature type="domain" description="CobQ/CobB/MinD/ParA nucleotide binding" evidence="9">
    <location>
        <begin position="8"/>
        <end position="193"/>
    </location>
</feature>
<dbReference type="PROSITE" id="PS51274">
    <property type="entry name" value="GATASE_COBBQ"/>
    <property type="match status" value="1"/>
</dbReference>
<dbReference type="CDD" id="cd05388">
    <property type="entry name" value="CobB_N"/>
    <property type="match status" value="1"/>
</dbReference>
<keyword evidence="4 7" id="KW-0067">ATP-binding</keyword>
<keyword evidence="5 7" id="KW-0460">Magnesium</keyword>
<evidence type="ECO:0000256" key="2">
    <source>
        <dbReference type="ARBA" id="ARBA00022598"/>
    </source>
</evidence>
<dbReference type="InterPro" id="IPR002586">
    <property type="entry name" value="CobQ/CobB/MinD/ParA_Nub-bd_dom"/>
</dbReference>
<feature type="region of interest" description="Disordered" evidence="8">
    <location>
        <begin position="269"/>
        <end position="289"/>
    </location>
</feature>
<feature type="site" description="Increases nucleophilicity of active site Cys" evidence="7">
    <location>
        <position position="466"/>
    </location>
</feature>
<evidence type="ECO:0000256" key="7">
    <source>
        <dbReference type="HAMAP-Rule" id="MF_00027"/>
    </source>
</evidence>
<dbReference type="EC" id="6.3.5.9" evidence="7"/>
<dbReference type="PANTHER" id="PTHR43873:SF1">
    <property type="entry name" value="COBYRINATE A,C-DIAMIDE SYNTHASE"/>
    <property type="match status" value="1"/>
</dbReference>
<dbReference type="RefSeq" id="WP_337905826.1">
    <property type="nucleotide sequence ID" value="NZ_BAAAVN010000001.1"/>
</dbReference>
<evidence type="ECO:0000256" key="1">
    <source>
        <dbReference type="ARBA" id="ARBA00001946"/>
    </source>
</evidence>
<dbReference type="GO" id="GO:0042242">
    <property type="term" value="F:cobyrinic acid a,c-diamide synthase activity"/>
    <property type="evidence" value="ECO:0007669"/>
    <property type="project" value="InterPro"/>
</dbReference>
<evidence type="ECO:0000313" key="12">
    <source>
        <dbReference type="Proteomes" id="UP000558997"/>
    </source>
</evidence>
<dbReference type="Pfam" id="PF01656">
    <property type="entry name" value="CbiA"/>
    <property type="match status" value="1"/>
</dbReference>
<feature type="active site" description="Nucleophile" evidence="7">
    <location>
        <position position="374"/>
    </location>
</feature>
<dbReference type="InterPro" id="IPR004484">
    <property type="entry name" value="CbiA/CobB_synth"/>
</dbReference>
<reference evidence="11 12" key="1">
    <citation type="submission" date="2020-08" db="EMBL/GenBank/DDBJ databases">
        <title>Sequencing the genomes of 1000 actinobacteria strains.</title>
        <authorList>
            <person name="Klenk H.-P."/>
        </authorList>
    </citation>
    <scope>NUCLEOTIDE SEQUENCE [LARGE SCALE GENOMIC DNA]</scope>
    <source>
        <strain evidence="11 12">DSM 17294</strain>
    </source>
</reference>
<feature type="domain" description="CobB/CobQ-like glutamine amidotransferase" evidence="10">
    <location>
        <begin position="293"/>
        <end position="471"/>
    </location>
</feature>
<dbReference type="SUPFAM" id="SSF52317">
    <property type="entry name" value="Class I glutamine amidotransferase-like"/>
    <property type="match status" value="1"/>
</dbReference>
<dbReference type="Gene3D" id="3.40.50.300">
    <property type="entry name" value="P-loop containing nucleotide triphosphate hydrolases"/>
    <property type="match status" value="1"/>
</dbReference>
<dbReference type="GO" id="GO:0043802">
    <property type="term" value="F:hydrogenobyrinic acid a,c-diamide synthase (glutamine-hydrolysing) activity"/>
    <property type="evidence" value="ECO:0007669"/>
    <property type="project" value="UniProtKB-UniRule"/>
</dbReference>
<dbReference type="GO" id="GO:0005524">
    <property type="term" value="F:ATP binding"/>
    <property type="evidence" value="ECO:0007669"/>
    <property type="project" value="UniProtKB-UniRule"/>
</dbReference>
<evidence type="ECO:0000259" key="9">
    <source>
        <dbReference type="Pfam" id="PF01656"/>
    </source>
</evidence>
<comment type="miscellaneous">
    <text evidence="7">The a and c carboxylates of hydrogenobyrinate are activated for nucleophilic attack via formation of a phosphorylated intermediate by ATP. CobB catalyzes first the amidation of the c-carboxylate, and then that of the a-carboxylate.</text>
</comment>
<comment type="catalytic activity">
    <reaction evidence="7">
        <text>hydrogenobyrinate + 2 L-glutamine + 2 ATP + 2 H2O = hydrogenobyrinate a,c-diamide + 2 L-glutamate + 2 ADP + 2 phosphate + 2 H(+)</text>
        <dbReference type="Rhea" id="RHEA:12544"/>
        <dbReference type="ChEBI" id="CHEBI:15377"/>
        <dbReference type="ChEBI" id="CHEBI:15378"/>
        <dbReference type="ChEBI" id="CHEBI:29985"/>
        <dbReference type="ChEBI" id="CHEBI:30616"/>
        <dbReference type="ChEBI" id="CHEBI:43474"/>
        <dbReference type="ChEBI" id="CHEBI:58359"/>
        <dbReference type="ChEBI" id="CHEBI:77873"/>
        <dbReference type="ChEBI" id="CHEBI:77874"/>
        <dbReference type="ChEBI" id="CHEBI:456216"/>
        <dbReference type="EC" id="6.3.5.9"/>
    </reaction>
</comment>
<keyword evidence="12" id="KW-1185">Reference proteome</keyword>
<comment type="cofactor">
    <cofactor evidence="1 7">
        <name>Mg(2+)</name>
        <dbReference type="ChEBI" id="CHEBI:18420"/>
    </cofactor>
</comment>
<sequence length="486" mass="50616">MGRLIPRVVVAAPASGAGKTTVAVGLMAALRRAGHTVAGFKVGPDYIDPGFHAVATGRPGRNLDPMLSGEERVAPLFQHGAAGADLAVVEGVMGLYDGALGTEGFSSTAHVAKLLRAPVVLVVDASAAGRSVGAVVQGFVGYDPEVRIVGVILNKVGSERHETEVRAGVAPTGVPVLGVLRRDARLTVPSRHLGLVPAPEQQAQAEQAVAAAAELVHQGVDLQSVVTAAHAAPHHNATPWNPTTAILPKPVRGAPPPDLGRQAAPKRFGEDHLPIQGGRPPQTGLGRGGRPVVAVAGGPVFSFRYTETTELLEAAGAEVITFDPLTDQLPEATAGLYLGGGFPELHAEALSANTKLRDQVAAGISVGLPVIAECAGLLYLCRELDGHPMTGVLPATARMTSRLTLGYRTAVAATTTAFYDEGRRVRGHEFHRTTITPSTKELTPAWYLPAGAEGMTLPHVHASYLHVHWTATPDVPVRFVAAARSR</sequence>
<organism evidence="11 12">
    <name type="scientific">Kribbella solani</name>
    <dbReference type="NCBI Taxonomy" id="236067"/>
    <lineage>
        <taxon>Bacteria</taxon>
        <taxon>Bacillati</taxon>
        <taxon>Actinomycetota</taxon>
        <taxon>Actinomycetes</taxon>
        <taxon>Propionibacteriales</taxon>
        <taxon>Kribbellaceae</taxon>
        <taxon>Kribbella</taxon>
    </lineage>
</organism>
<dbReference type="InterPro" id="IPR011698">
    <property type="entry name" value="GATase_3"/>
</dbReference>
<dbReference type="EMBL" id="JACHNF010000001">
    <property type="protein sequence ID" value="MBB5978817.1"/>
    <property type="molecule type" value="Genomic_DNA"/>
</dbReference>
<dbReference type="CDD" id="cd03130">
    <property type="entry name" value="GATase1_CobB"/>
    <property type="match status" value="1"/>
</dbReference>
<keyword evidence="6 7" id="KW-0315">Glutamine amidotransferase</keyword>
<dbReference type="Proteomes" id="UP000558997">
    <property type="component" value="Unassembled WGS sequence"/>
</dbReference>
<dbReference type="PANTHER" id="PTHR43873">
    <property type="entry name" value="COBYRINATE A,C-DIAMIDE SYNTHASE"/>
    <property type="match status" value="1"/>
</dbReference>
<keyword evidence="3 7" id="KW-0547">Nucleotide-binding</keyword>
<comment type="caution">
    <text evidence="11">The sequence shown here is derived from an EMBL/GenBank/DDBJ whole genome shotgun (WGS) entry which is preliminary data.</text>
</comment>
<evidence type="ECO:0000256" key="4">
    <source>
        <dbReference type="ARBA" id="ARBA00022840"/>
    </source>
</evidence>
<dbReference type="InterPro" id="IPR029062">
    <property type="entry name" value="Class_I_gatase-like"/>
</dbReference>
<dbReference type="GO" id="GO:0009236">
    <property type="term" value="P:cobalamin biosynthetic process"/>
    <property type="evidence" value="ECO:0007669"/>
    <property type="project" value="UniProtKB-UniRule"/>
</dbReference>
<gene>
    <name evidence="7" type="primary">cobB</name>
    <name evidence="11" type="ORF">HDA44_002158</name>
</gene>
<dbReference type="HAMAP" id="MF_00027">
    <property type="entry name" value="CobB_CbiA"/>
    <property type="match status" value="1"/>
</dbReference>
<evidence type="ECO:0000256" key="5">
    <source>
        <dbReference type="ARBA" id="ARBA00022842"/>
    </source>
</evidence>
<evidence type="ECO:0000313" key="11">
    <source>
        <dbReference type="EMBL" id="MBB5978817.1"/>
    </source>
</evidence>
<evidence type="ECO:0000259" key="10">
    <source>
        <dbReference type="Pfam" id="PF07685"/>
    </source>
</evidence>
<protein>
    <recommendedName>
        <fullName evidence="7">Hydrogenobyrinate a,c-diamide synthase</fullName>
        <ecNumber evidence="7">6.3.5.9</ecNumber>
    </recommendedName>
    <alternativeName>
        <fullName evidence="7">Hydrogenobyrinic acid a,c-diamide synthase</fullName>
    </alternativeName>
</protein>
<dbReference type="InterPro" id="IPR027417">
    <property type="entry name" value="P-loop_NTPase"/>
</dbReference>